<dbReference type="AlphaFoldDB" id="A0A841IWV4"/>
<keyword evidence="3" id="KW-1185">Reference proteome</keyword>
<evidence type="ECO:0000313" key="3">
    <source>
        <dbReference type="Proteomes" id="UP000552700"/>
    </source>
</evidence>
<dbReference type="Proteomes" id="UP000552700">
    <property type="component" value="Unassembled WGS sequence"/>
</dbReference>
<dbReference type="EMBL" id="JACIJP010000001">
    <property type="protein sequence ID" value="MBB6123133.1"/>
    <property type="molecule type" value="Genomic_DNA"/>
</dbReference>
<dbReference type="RefSeq" id="WP_246351756.1">
    <property type="nucleotide sequence ID" value="NZ_JACIJP010000001.1"/>
</dbReference>
<sequence length="66" mass="6776">MSDDPMPRPHDTPPRNPTGGGAIIALLALAGVIGGGLLNQPSIGLLVGLGGGVLIALVLWWRERAR</sequence>
<keyword evidence="1" id="KW-1133">Transmembrane helix</keyword>
<gene>
    <name evidence="2" type="ORF">FHS92_000840</name>
</gene>
<keyword evidence="1" id="KW-0472">Membrane</keyword>
<reference evidence="2 3" key="1">
    <citation type="submission" date="2020-08" db="EMBL/GenBank/DDBJ databases">
        <title>Genomic Encyclopedia of Type Strains, Phase IV (KMG-IV): sequencing the most valuable type-strain genomes for metagenomic binning, comparative biology and taxonomic classification.</title>
        <authorList>
            <person name="Goeker M."/>
        </authorList>
    </citation>
    <scope>NUCLEOTIDE SEQUENCE [LARGE SCALE GENOMIC DNA]</scope>
    <source>
        <strain evidence="2 3">DSM 102255</strain>
    </source>
</reference>
<feature type="transmembrane region" description="Helical" evidence="1">
    <location>
        <begin position="43"/>
        <end position="61"/>
    </location>
</feature>
<evidence type="ECO:0000256" key="1">
    <source>
        <dbReference type="SAM" id="Phobius"/>
    </source>
</evidence>
<protein>
    <submittedName>
        <fullName evidence="2">Uncharacterized protein</fullName>
    </submittedName>
</protein>
<comment type="caution">
    <text evidence="2">The sequence shown here is derived from an EMBL/GenBank/DDBJ whole genome shotgun (WGS) entry which is preliminary data.</text>
</comment>
<feature type="transmembrane region" description="Helical" evidence="1">
    <location>
        <begin position="20"/>
        <end position="37"/>
    </location>
</feature>
<keyword evidence="1" id="KW-0812">Transmembrane</keyword>
<name>A0A841IWV4_9SPHN</name>
<organism evidence="2 3">
    <name type="scientific">Sphingobium subterraneum</name>
    <dbReference type="NCBI Taxonomy" id="627688"/>
    <lineage>
        <taxon>Bacteria</taxon>
        <taxon>Pseudomonadati</taxon>
        <taxon>Pseudomonadota</taxon>
        <taxon>Alphaproteobacteria</taxon>
        <taxon>Sphingomonadales</taxon>
        <taxon>Sphingomonadaceae</taxon>
        <taxon>Sphingobium</taxon>
    </lineage>
</organism>
<evidence type="ECO:0000313" key="2">
    <source>
        <dbReference type="EMBL" id="MBB6123133.1"/>
    </source>
</evidence>
<accession>A0A841IWV4</accession>
<proteinExistence type="predicted"/>